<dbReference type="AlphaFoldDB" id="K0RTC5"/>
<evidence type="ECO:0000313" key="2">
    <source>
        <dbReference type="Proteomes" id="UP000266841"/>
    </source>
</evidence>
<dbReference type="EMBL" id="AGNL01033672">
    <property type="protein sequence ID" value="EJK55614.1"/>
    <property type="molecule type" value="Genomic_DNA"/>
</dbReference>
<dbReference type="Proteomes" id="UP000266841">
    <property type="component" value="Unassembled WGS sequence"/>
</dbReference>
<dbReference type="OrthoDB" id="49302at2759"/>
<feature type="non-terminal residue" evidence="1">
    <location>
        <position position="81"/>
    </location>
</feature>
<organism evidence="1 2">
    <name type="scientific">Thalassiosira oceanica</name>
    <name type="common">Marine diatom</name>
    <dbReference type="NCBI Taxonomy" id="159749"/>
    <lineage>
        <taxon>Eukaryota</taxon>
        <taxon>Sar</taxon>
        <taxon>Stramenopiles</taxon>
        <taxon>Ochrophyta</taxon>
        <taxon>Bacillariophyta</taxon>
        <taxon>Coscinodiscophyceae</taxon>
        <taxon>Thalassiosirophycidae</taxon>
        <taxon>Thalassiosirales</taxon>
        <taxon>Thalassiosiraceae</taxon>
        <taxon>Thalassiosira</taxon>
    </lineage>
</organism>
<name>K0RTC5_THAOC</name>
<protein>
    <submittedName>
        <fullName evidence="1">Uncharacterized protein</fullName>
    </submittedName>
</protein>
<keyword evidence="2" id="KW-1185">Reference proteome</keyword>
<sequence>MSALDGISPMSAAASSALYALAHNRVRDAELSEAATAATEVLRRAQVHRPRARYPSSSASAFGGSGFAVNPATEAGDDLLD</sequence>
<evidence type="ECO:0000313" key="1">
    <source>
        <dbReference type="EMBL" id="EJK55614.1"/>
    </source>
</evidence>
<comment type="caution">
    <text evidence="1">The sequence shown here is derived from an EMBL/GenBank/DDBJ whole genome shotgun (WGS) entry which is preliminary data.</text>
</comment>
<proteinExistence type="predicted"/>
<reference evidence="1 2" key="1">
    <citation type="journal article" date="2012" name="Genome Biol.">
        <title>Genome and low-iron response of an oceanic diatom adapted to chronic iron limitation.</title>
        <authorList>
            <person name="Lommer M."/>
            <person name="Specht M."/>
            <person name="Roy A.S."/>
            <person name="Kraemer L."/>
            <person name="Andreson R."/>
            <person name="Gutowska M.A."/>
            <person name="Wolf J."/>
            <person name="Bergner S.V."/>
            <person name="Schilhabel M.B."/>
            <person name="Klostermeier U.C."/>
            <person name="Beiko R.G."/>
            <person name="Rosenstiel P."/>
            <person name="Hippler M."/>
            <person name="Laroche J."/>
        </authorList>
    </citation>
    <scope>NUCLEOTIDE SEQUENCE [LARGE SCALE GENOMIC DNA]</scope>
    <source>
        <strain evidence="1 2">CCMP1005</strain>
    </source>
</reference>
<accession>K0RTC5</accession>
<gene>
    <name evidence="1" type="ORF">THAOC_24641</name>
</gene>